<comment type="catalytic activity">
    <reaction evidence="4 8">
        <text>(2R)-2-phosphoglycerate = (2R)-3-phosphoglycerate</text>
        <dbReference type="Rhea" id="RHEA:15901"/>
        <dbReference type="ChEBI" id="CHEBI:58272"/>
        <dbReference type="ChEBI" id="CHEBI:58289"/>
        <dbReference type="EC" id="5.4.2.11"/>
    </reaction>
</comment>
<feature type="binding site" evidence="4 6">
    <location>
        <begin position="21"/>
        <end position="22"/>
    </location>
    <ligand>
        <name>substrate</name>
    </ligand>
</feature>
<dbReference type="HAMAP" id="MF_01039">
    <property type="entry name" value="PGAM_GpmA"/>
    <property type="match status" value="1"/>
</dbReference>
<evidence type="ECO:0000256" key="4">
    <source>
        <dbReference type="HAMAP-Rule" id="MF_01039"/>
    </source>
</evidence>
<dbReference type="SMART" id="SM00855">
    <property type="entry name" value="PGAM"/>
    <property type="match status" value="1"/>
</dbReference>
<feature type="binding site" evidence="4 6">
    <location>
        <position position="58"/>
    </location>
    <ligand>
        <name>substrate</name>
    </ligand>
</feature>
<dbReference type="Pfam" id="PF00300">
    <property type="entry name" value="His_Phos_1"/>
    <property type="match status" value="2"/>
</dbReference>
<feature type="binding site" evidence="4 6">
    <location>
        <begin position="141"/>
        <end position="142"/>
    </location>
    <ligand>
        <name>substrate</name>
    </ligand>
</feature>
<feature type="site" description="Transition state stabilizer" evidence="4 7">
    <location>
        <position position="184"/>
    </location>
</feature>
<dbReference type="CDD" id="cd07067">
    <property type="entry name" value="HP_PGM_like"/>
    <property type="match status" value="1"/>
</dbReference>
<dbReference type="PIRSF" id="PIRSF000709">
    <property type="entry name" value="6PFK_2-Ptase"/>
    <property type="match status" value="1"/>
</dbReference>
<evidence type="ECO:0000256" key="2">
    <source>
        <dbReference type="ARBA" id="ARBA00023152"/>
    </source>
</evidence>
<comment type="function">
    <text evidence="4 8">Catalyzes the interconversion of 2-phosphoglycerate and 3-phosphoglycerate.</text>
</comment>
<dbReference type="EC" id="5.4.2.11" evidence="4 8"/>
<protein>
    <recommendedName>
        <fullName evidence="4 8">2,3-bisphosphoglycerate-dependent phosphoglycerate mutase</fullName>
        <shortName evidence="4">BPG-dependent PGAM</shortName>
        <shortName evidence="4">PGAM</shortName>
        <shortName evidence="4">Phosphoglyceromutase</shortName>
        <shortName evidence="4">dPGM</shortName>
        <ecNumber evidence="4 8">5.4.2.11</ecNumber>
    </recommendedName>
</protein>
<dbReference type="InterPro" id="IPR005952">
    <property type="entry name" value="Phosphogly_mut1"/>
</dbReference>
<dbReference type="InterPro" id="IPR029033">
    <property type="entry name" value="His_PPase_superfam"/>
</dbReference>
<dbReference type="PANTHER" id="PTHR11931">
    <property type="entry name" value="PHOSPHOGLYCERATE MUTASE"/>
    <property type="match status" value="1"/>
</dbReference>
<evidence type="ECO:0000256" key="5">
    <source>
        <dbReference type="PIRSR" id="PIRSR613078-1"/>
    </source>
</evidence>
<keyword evidence="2 4" id="KW-0324">Glycolysis</keyword>
<feature type="binding site" evidence="4 6">
    <location>
        <position position="125"/>
    </location>
    <ligand>
        <name>substrate</name>
    </ligand>
</feature>
<comment type="caution">
    <text evidence="9">The sequence shown here is derived from an EMBL/GenBank/DDBJ whole genome shotgun (WGS) entry which is preliminary data.</text>
</comment>
<dbReference type="Proteomes" id="UP000667802">
    <property type="component" value="Unassembled WGS sequence"/>
</dbReference>
<dbReference type="AlphaFoldDB" id="A0AAP5MC80"/>
<reference evidence="10" key="1">
    <citation type="journal article" date="2021" name="Science">
        <title>Hunting the eagle killer: A cyanobacterial neurotoxin causes vacuolar myelinopathy.</title>
        <authorList>
            <person name="Breinlinger S."/>
            <person name="Phillips T.J."/>
            <person name="Haram B.N."/>
            <person name="Mares J."/>
            <person name="Martinez Yerena J.A."/>
            <person name="Hrouzek P."/>
            <person name="Sobotka R."/>
            <person name="Henderson W.M."/>
            <person name="Schmieder P."/>
            <person name="Williams S.M."/>
            <person name="Lauderdale J.D."/>
            <person name="Wilde H.D."/>
            <person name="Gerrin W."/>
            <person name="Kust A."/>
            <person name="Washington J.W."/>
            <person name="Wagner C."/>
            <person name="Geier B."/>
            <person name="Liebeke M."/>
            <person name="Enke H."/>
            <person name="Niedermeyer T.H.J."/>
            <person name="Wilde S.B."/>
        </authorList>
    </citation>
    <scope>NUCLEOTIDE SEQUENCE [LARGE SCALE GENOMIC DNA]</scope>
    <source>
        <strain evidence="10">Thurmond2011</strain>
    </source>
</reference>
<keyword evidence="4" id="KW-0312">Gluconeogenesis</keyword>
<name>A0AAP5MC80_9CYAN</name>
<evidence type="ECO:0000256" key="3">
    <source>
        <dbReference type="ARBA" id="ARBA00023235"/>
    </source>
</evidence>
<evidence type="ECO:0000313" key="10">
    <source>
        <dbReference type="Proteomes" id="UP000667802"/>
    </source>
</evidence>
<dbReference type="Gene3D" id="3.40.50.1240">
    <property type="entry name" value="Phosphoglycerate mutase-like"/>
    <property type="match status" value="1"/>
</dbReference>
<evidence type="ECO:0000313" key="9">
    <source>
        <dbReference type="EMBL" id="MDR9897724.1"/>
    </source>
</evidence>
<dbReference type="NCBIfam" id="TIGR01258">
    <property type="entry name" value="pgm_1"/>
    <property type="match status" value="1"/>
</dbReference>
<keyword evidence="3 4" id="KW-0413">Isomerase</keyword>
<feature type="binding site" evidence="4 6">
    <location>
        <begin position="185"/>
        <end position="186"/>
    </location>
    <ligand>
        <name>substrate</name>
    </ligand>
</feature>
<evidence type="ECO:0000256" key="7">
    <source>
        <dbReference type="PIRSR" id="PIRSR613078-3"/>
    </source>
</evidence>
<dbReference type="EMBL" id="JAALHA020000014">
    <property type="protein sequence ID" value="MDR9897724.1"/>
    <property type="molecule type" value="Genomic_DNA"/>
</dbReference>
<feature type="binding site" evidence="4 6">
    <location>
        <begin position="8"/>
        <end position="15"/>
    </location>
    <ligand>
        <name>substrate</name>
    </ligand>
</feature>
<dbReference type="GO" id="GO:0006096">
    <property type="term" value="P:glycolytic process"/>
    <property type="evidence" value="ECO:0007669"/>
    <property type="project" value="UniProtKB-UniRule"/>
</dbReference>
<proteinExistence type="inferred from homology"/>
<sequence length="231" mass="25970">MAKLILVRHGQSTWNAANRFTGWVDVPLNHVGRQEAMEAAKKISSYQIDLCFTSLLVRALETTAICLTECDGACSGKSPVFKHDTDDPSWHGWDHYSGGKSKEVPIFMSPDLDERYYGELQGFNKAEMAQKVGKDIVHQWRRSFSVRPPKGESLEDTAARTIPFFQNRILPYLKQGDNVLVSAHGNSLRSIIMYLDHLSQEEVPNLELATGIPIVYDIDEGGKFTKKTVLK</sequence>
<dbReference type="RefSeq" id="WP_208351431.1">
    <property type="nucleotide sequence ID" value="NZ_JAALHA020000014.1"/>
</dbReference>
<organism evidence="9 10">
    <name type="scientific">Aetokthonos hydrillicola Thurmond2011</name>
    <dbReference type="NCBI Taxonomy" id="2712845"/>
    <lineage>
        <taxon>Bacteria</taxon>
        <taxon>Bacillati</taxon>
        <taxon>Cyanobacteriota</taxon>
        <taxon>Cyanophyceae</taxon>
        <taxon>Nostocales</taxon>
        <taxon>Hapalosiphonaceae</taxon>
        <taxon>Aetokthonos</taxon>
    </lineage>
</organism>
<accession>A0AAP5MC80</accession>
<feature type="binding site" evidence="4 6">
    <location>
        <begin position="114"/>
        <end position="117"/>
    </location>
    <ligand>
        <name>substrate</name>
    </ligand>
</feature>
<gene>
    <name evidence="4" type="primary">gpmA</name>
    <name evidence="9" type="ORF">G7B40_024610</name>
</gene>
<evidence type="ECO:0000256" key="1">
    <source>
        <dbReference type="ARBA" id="ARBA00006717"/>
    </source>
</evidence>
<dbReference type="PROSITE" id="PS00175">
    <property type="entry name" value="PG_MUTASE"/>
    <property type="match status" value="1"/>
</dbReference>
<dbReference type="SUPFAM" id="SSF53254">
    <property type="entry name" value="Phosphoglycerate mutase-like"/>
    <property type="match status" value="1"/>
</dbReference>
<dbReference type="GO" id="GO:0004619">
    <property type="term" value="F:phosphoglycerate mutase activity"/>
    <property type="evidence" value="ECO:0007669"/>
    <property type="project" value="UniProtKB-UniRule"/>
</dbReference>
<dbReference type="NCBIfam" id="NF002217">
    <property type="entry name" value="PRK01112.1"/>
    <property type="match status" value="1"/>
</dbReference>
<dbReference type="InterPro" id="IPR013078">
    <property type="entry name" value="His_Pase_superF_clade-1"/>
</dbReference>
<feature type="active site" description="Tele-phosphohistidine intermediate" evidence="4 5">
    <location>
        <position position="9"/>
    </location>
</feature>
<comment type="similarity">
    <text evidence="1 4">Belongs to the phosphoglycerate mutase family. BPG-dependent PGAM subfamily.</text>
</comment>
<feature type="active site" description="Proton donor/acceptor" evidence="4 5">
    <location>
        <position position="114"/>
    </location>
</feature>
<evidence type="ECO:0000256" key="8">
    <source>
        <dbReference type="RuleBase" id="RU004512"/>
    </source>
</evidence>
<keyword evidence="10" id="KW-1185">Reference proteome</keyword>
<dbReference type="InterPro" id="IPR001345">
    <property type="entry name" value="PG/BPGM_mutase_AS"/>
</dbReference>
<evidence type="ECO:0000256" key="6">
    <source>
        <dbReference type="PIRSR" id="PIRSR613078-2"/>
    </source>
</evidence>
<dbReference type="GO" id="GO:0006094">
    <property type="term" value="P:gluconeogenesis"/>
    <property type="evidence" value="ECO:0007669"/>
    <property type="project" value="UniProtKB-UniRule"/>
</dbReference>
<comment type="pathway">
    <text evidence="4 8">Carbohydrate degradation; glycolysis; pyruvate from D-glyceraldehyde 3-phosphate: step 3/5.</text>
</comment>